<evidence type="ECO:0000256" key="4">
    <source>
        <dbReference type="ARBA" id="ARBA00022801"/>
    </source>
</evidence>
<sequence length="257" mass="28894">MRVVTVSLNGLQRAIEAGFFDWIKGADADVICIQDHRMRVYELEDGPYRPDGYEGYFLDGENLEDGGVGIYTRQVPKAIMMGFAYPQADMRGAFLQADFDAVSVASFLLPDALTNPPLQDMKNDFLEAFTAHLNKTLRKRRQFLFCGNLQTAHLVTDADAIFHKTELSGFLGPERAMLDKIFDEMAYIDSFRAVEKGSSEFSWQPEACAMSKRKPGIRVDYQIASPGLAGTVETAWIDRTATFSDHFPVIVDYDIPY</sequence>
<evidence type="ECO:0000313" key="7">
    <source>
        <dbReference type="EMBL" id="GAA3962239.1"/>
    </source>
</evidence>
<dbReference type="PANTHER" id="PTHR43250:SF2">
    <property type="entry name" value="EXODEOXYRIBONUCLEASE III"/>
    <property type="match status" value="1"/>
</dbReference>
<comment type="similarity">
    <text evidence="2">Belongs to the DNA repair enzymes AP/ExoA family.</text>
</comment>
<accession>A0ABP7PA60</accession>
<dbReference type="RefSeq" id="WP_344805910.1">
    <property type="nucleotide sequence ID" value="NZ_BAABBO010000009.1"/>
</dbReference>
<dbReference type="InterPro" id="IPR005135">
    <property type="entry name" value="Endo/exonuclease/phosphatase"/>
</dbReference>
<dbReference type="PANTHER" id="PTHR43250">
    <property type="entry name" value="EXODEOXYRIBONUCLEASE III"/>
    <property type="match status" value="1"/>
</dbReference>
<protein>
    <submittedName>
        <fullName evidence="7">Exodeoxyribonuclease III</fullName>
    </submittedName>
</protein>
<dbReference type="PROSITE" id="PS51435">
    <property type="entry name" value="AP_NUCLEASE_F1_4"/>
    <property type="match status" value="1"/>
</dbReference>
<comment type="caution">
    <text evidence="7">The sequence shown here is derived from an EMBL/GenBank/DDBJ whole genome shotgun (WGS) entry which is preliminary data.</text>
</comment>
<dbReference type="EMBL" id="BAABBO010000009">
    <property type="protein sequence ID" value="GAA3962239.1"/>
    <property type="molecule type" value="Genomic_DNA"/>
</dbReference>
<dbReference type="Proteomes" id="UP001501337">
    <property type="component" value="Unassembled WGS sequence"/>
</dbReference>
<comment type="cofactor">
    <cofactor evidence="1">
        <name>Mg(2+)</name>
        <dbReference type="ChEBI" id="CHEBI:18420"/>
    </cofactor>
</comment>
<proteinExistence type="inferred from homology"/>
<keyword evidence="5" id="KW-0460">Magnesium</keyword>
<dbReference type="NCBIfam" id="TIGR00633">
    <property type="entry name" value="xth"/>
    <property type="match status" value="1"/>
</dbReference>
<keyword evidence="3" id="KW-0479">Metal-binding</keyword>
<reference evidence="8" key="1">
    <citation type="journal article" date="2019" name="Int. J. Syst. Evol. Microbiol.">
        <title>The Global Catalogue of Microorganisms (GCM) 10K type strain sequencing project: providing services to taxonomists for standard genome sequencing and annotation.</title>
        <authorList>
            <consortium name="The Broad Institute Genomics Platform"/>
            <consortium name="The Broad Institute Genome Sequencing Center for Infectious Disease"/>
            <person name="Wu L."/>
            <person name="Ma J."/>
        </authorList>
    </citation>
    <scope>NUCLEOTIDE SEQUENCE [LARGE SCALE GENOMIC DNA]</scope>
    <source>
        <strain evidence="8">JCM 17555</strain>
    </source>
</reference>
<evidence type="ECO:0000256" key="5">
    <source>
        <dbReference type="ARBA" id="ARBA00022842"/>
    </source>
</evidence>
<evidence type="ECO:0000256" key="2">
    <source>
        <dbReference type="ARBA" id="ARBA00007092"/>
    </source>
</evidence>
<evidence type="ECO:0000259" key="6">
    <source>
        <dbReference type="Pfam" id="PF03372"/>
    </source>
</evidence>
<dbReference type="InterPro" id="IPR004808">
    <property type="entry name" value="AP_endonuc_1"/>
</dbReference>
<keyword evidence="8" id="KW-1185">Reference proteome</keyword>
<dbReference type="Gene3D" id="3.60.10.10">
    <property type="entry name" value="Endonuclease/exonuclease/phosphatase"/>
    <property type="match status" value="1"/>
</dbReference>
<name>A0ABP7PA60_9GAMM</name>
<dbReference type="InterPro" id="IPR037493">
    <property type="entry name" value="ExoIII-like"/>
</dbReference>
<dbReference type="SUPFAM" id="SSF56219">
    <property type="entry name" value="DNase I-like"/>
    <property type="match status" value="1"/>
</dbReference>
<evidence type="ECO:0000256" key="3">
    <source>
        <dbReference type="ARBA" id="ARBA00022723"/>
    </source>
</evidence>
<keyword evidence="4" id="KW-0378">Hydrolase</keyword>
<dbReference type="InterPro" id="IPR036691">
    <property type="entry name" value="Endo/exonu/phosph_ase_sf"/>
</dbReference>
<gene>
    <name evidence="7" type="ORF">GCM10022278_20290</name>
</gene>
<evidence type="ECO:0000313" key="8">
    <source>
        <dbReference type="Proteomes" id="UP001501337"/>
    </source>
</evidence>
<evidence type="ECO:0000256" key="1">
    <source>
        <dbReference type="ARBA" id="ARBA00001946"/>
    </source>
</evidence>
<feature type="domain" description="Endonuclease/exonuclease/phosphatase" evidence="6">
    <location>
        <begin position="19"/>
        <end position="246"/>
    </location>
</feature>
<organism evidence="7 8">
    <name type="scientific">Allohahella marinimesophila</name>
    <dbReference type="NCBI Taxonomy" id="1054972"/>
    <lineage>
        <taxon>Bacteria</taxon>
        <taxon>Pseudomonadati</taxon>
        <taxon>Pseudomonadota</taxon>
        <taxon>Gammaproteobacteria</taxon>
        <taxon>Oceanospirillales</taxon>
        <taxon>Hahellaceae</taxon>
        <taxon>Allohahella</taxon>
    </lineage>
</organism>
<dbReference type="Pfam" id="PF03372">
    <property type="entry name" value="Exo_endo_phos"/>
    <property type="match status" value="1"/>
</dbReference>